<dbReference type="EMBL" id="CDRZ01000112">
    <property type="protein sequence ID" value="CEO88500.1"/>
    <property type="molecule type" value="Genomic_DNA"/>
</dbReference>
<dbReference type="PROSITE" id="PS00675">
    <property type="entry name" value="SIGMA54_INTERACT_1"/>
    <property type="match status" value="1"/>
</dbReference>
<dbReference type="CDD" id="cd00009">
    <property type="entry name" value="AAA"/>
    <property type="match status" value="1"/>
</dbReference>
<dbReference type="PANTHER" id="PTHR32071">
    <property type="entry name" value="TRANSCRIPTIONAL REGULATORY PROTEIN"/>
    <property type="match status" value="1"/>
</dbReference>
<dbReference type="Pfam" id="PF00106">
    <property type="entry name" value="adh_short"/>
    <property type="match status" value="1"/>
</dbReference>
<dbReference type="SUPFAM" id="SSF52540">
    <property type="entry name" value="P-loop containing nucleoside triphosphate hydrolases"/>
    <property type="match status" value="1"/>
</dbReference>
<keyword evidence="5" id="KW-1185">Reference proteome</keyword>
<accession>A0A0B7MEK6</accession>
<dbReference type="AlphaFoldDB" id="A0A0B7MEK6"/>
<keyword evidence="1" id="KW-0547">Nucleotide-binding</keyword>
<dbReference type="Gene3D" id="3.40.50.300">
    <property type="entry name" value="P-loop containing nucleotide triphosphate hydrolases"/>
    <property type="match status" value="1"/>
</dbReference>
<name>A0A0B7MEK6_9FIRM</name>
<dbReference type="InterPro" id="IPR002347">
    <property type="entry name" value="SDR_fam"/>
</dbReference>
<dbReference type="Pfam" id="PF00158">
    <property type="entry name" value="Sigma54_activat"/>
    <property type="match status" value="1"/>
</dbReference>
<dbReference type="OrthoDB" id="9803970at2"/>
<dbReference type="InterPro" id="IPR027417">
    <property type="entry name" value="P-loop_NTPase"/>
</dbReference>
<dbReference type="Gene3D" id="3.40.50.720">
    <property type="entry name" value="NAD(P)-binding Rossmann-like Domain"/>
    <property type="match status" value="1"/>
</dbReference>
<dbReference type="RefSeq" id="WP_052835370.1">
    <property type="nucleotide sequence ID" value="NZ_CDRZ01000112.1"/>
</dbReference>
<dbReference type="SUPFAM" id="SSF51735">
    <property type="entry name" value="NAD(P)-binding Rossmann-fold domains"/>
    <property type="match status" value="1"/>
</dbReference>
<organism evidence="4 5">
    <name type="scientific">Syntrophaceticus schinkii</name>
    <dbReference type="NCBI Taxonomy" id="499207"/>
    <lineage>
        <taxon>Bacteria</taxon>
        <taxon>Bacillati</taxon>
        <taxon>Bacillota</taxon>
        <taxon>Clostridia</taxon>
        <taxon>Thermoanaerobacterales</taxon>
        <taxon>Thermoanaerobacterales Family III. Incertae Sedis</taxon>
        <taxon>Syntrophaceticus</taxon>
    </lineage>
</organism>
<evidence type="ECO:0000256" key="1">
    <source>
        <dbReference type="ARBA" id="ARBA00022741"/>
    </source>
</evidence>
<dbReference type="PRINTS" id="PR00081">
    <property type="entry name" value="GDHRDH"/>
</dbReference>
<reference evidence="5" key="1">
    <citation type="submission" date="2015-01" db="EMBL/GenBank/DDBJ databases">
        <authorList>
            <person name="Manzoor Shahid"/>
            <person name="Zubair Saima"/>
        </authorList>
    </citation>
    <scope>NUCLEOTIDE SEQUENCE [LARGE SCALE GENOMIC DNA]</scope>
    <source>
        <strain evidence="5">Sp3</strain>
    </source>
</reference>
<proteinExistence type="predicted"/>
<dbReference type="GO" id="GO:0005524">
    <property type="term" value="F:ATP binding"/>
    <property type="evidence" value="ECO:0007669"/>
    <property type="project" value="UniProtKB-KW"/>
</dbReference>
<gene>
    <name evidence="4" type="ORF">SSCH_20008</name>
</gene>
<dbReference type="PROSITE" id="PS50045">
    <property type="entry name" value="SIGMA54_INTERACT_4"/>
    <property type="match status" value="1"/>
</dbReference>
<evidence type="ECO:0000313" key="5">
    <source>
        <dbReference type="Proteomes" id="UP000046155"/>
    </source>
</evidence>
<dbReference type="InterPro" id="IPR003593">
    <property type="entry name" value="AAA+_ATPase"/>
</dbReference>
<dbReference type="Proteomes" id="UP000046155">
    <property type="component" value="Unassembled WGS sequence"/>
</dbReference>
<evidence type="ECO:0000259" key="3">
    <source>
        <dbReference type="PROSITE" id="PS50045"/>
    </source>
</evidence>
<evidence type="ECO:0000256" key="2">
    <source>
        <dbReference type="ARBA" id="ARBA00022840"/>
    </source>
</evidence>
<dbReference type="GO" id="GO:0006355">
    <property type="term" value="P:regulation of DNA-templated transcription"/>
    <property type="evidence" value="ECO:0007669"/>
    <property type="project" value="InterPro"/>
</dbReference>
<dbReference type="InterPro" id="IPR002078">
    <property type="entry name" value="Sigma_54_int"/>
</dbReference>
<evidence type="ECO:0000313" key="4">
    <source>
        <dbReference type="EMBL" id="CEO88500.1"/>
    </source>
</evidence>
<dbReference type="FunFam" id="3.40.50.300:FF:000006">
    <property type="entry name" value="DNA-binding transcriptional regulator NtrC"/>
    <property type="match status" value="1"/>
</dbReference>
<dbReference type="SMART" id="SM00382">
    <property type="entry name" value="AAA"/>
    <property type="match status" value="1"/>
</dbReference>
<sequence>MYESGNRLYEESGGGVIINTASIASLKGFHTMSAYCAANFVVVGLTRAATAEYASDKIRINAVCPVSLSRKLDQSKRTIKLLNSKLSKVALAKYSFDNLVGDSPLFMQSIKKAKRASKTDSTVLIIGETGTGKELFAHSIHNCSSRAKKPFIKLNCASIPDNLLESEFFGFEKGSFTGAEKNKVGMFELADDGTIFLDEIGEMSLPLQAKILRVLEEGEMYRIGGVKPIYVDVRIISATNRDLYKLVEQNKFRSDLFYRLNVFNIEIPPLRKG</sequence>
<dbReference type="PANTHER" id="PTHR32071:SF57">
    <property type="entry name" value="C4-DICARBOXYLATE TRANSPORT TRANSCRIPTIONAL REGULATORY PROTEIN DCTD"/>
    <property type="match status" value="1"/>
</dbReference>
<keyword evidence="2" id="KW-0067">ATP-binding</keyword>
<dbReference type="InterPro" id="IPR025662">
    <property type="entry name" value="Sigma_54_int_dom_ATP-bd_1"/>
</dbReference>
<dbReference type="InterPro" id="IPR036291">
    <property type="entry name" value="NAD(P)-bd_dom_sf"/>
</dbReference>
<protein>
    <recommendedName>
        <fullName evidence="3">Sigma-54 factor interaction domain-containing protein</fullName>
    </recommendedName>
</protein>
<dbReference type="CDD" id="cd05233">
    <property type="entry name" value="SDR_c"/>
    <property type="match status" value="1"/>
</dbReference>
<feature type="domain" description="Sigma-54 factor interaction" evidence="3">
    <location>
        <begin position="99"/>
        <end position="273"/>
    </location>
</feature>